<evidence type="ECO:0000313" key="5">
    <source>
        <dbReference type="Proteomes" id="UP001497480"/>
    </source>
</evidence>
<feature type="region of interest" description="Disordered" evidence="2">
    <location>
        <begin position="106"/>
        <end position="296"/>
    </location>
</feature>
<feature type="compositionally biased region" description="Basic and acidic residues" evidence="2">
    <location>
        <begin position="110"/>
        <end position="126"/>
    </location>
</feature>
<feature type="compositionally biased region" description="Polar residues" evidence="2">
    <location>
        <begin position="1"/>
        <end position="14"/>
    </location>
</feature>
<feature type="compositionally biased region" description="Polar residues" evidence="2">
    <location>
        <begin position="263"/>
        <end position="288"/>
    </location>
</feature>
<name>A0AAV1Y510_LUPLU</name>
<feature type="coiled-coil region" evidence="1">
    <location>
        <begin position="568"/>
        <end position="595"/>
    </location>
</feature>
<gene>
    <name evidence="4" type="ORF">LLUT_LOCUS30132</name>
</gene>
<dbReference type="Proteomes" id="UP001497480">
    <property type="component" value="Unassembled WGS sequence"/>
</dbReference>
<feature type="compositionally biased region" description="Basic and acidic residues" evidence="2">
    <location>
        <begin position="146"/>
        <end position="167"/>
    </location>
</feature>
<dbReference type="InterPro" id="IPR056882">
    <property type="entry name" value="MOM1_dom"/>
</dbReference>
<feature type="domain" description="MOM1 alpha-helical" evidence="3">
    <location>
        <begin position="420"/>
        <end position="544"/>
    </location>
</feature>
<dbReference type="PANTHER" id="PTHR35116:SF2">
    <property type="entry name" value="ATP-DEPENDENT HELICASE FAMILY PROTEIN-RELATED"/>
    <property type="match status" value="1"/>
</dbReference>
<feature type="compositionally biased region" description="Polar residues" evidence="2">
    <location>
        <begin position="377"/>
        <end position="401"/>
    </location>
</feature>
<accession>A0AAV1Y510</accession>
<keyword evidence="1" id="KW-0175">Coiled coil</keyword>
<reference evidence="4 5" key="1">
    <citation type="submission" date="2024-03" db="EMBL/GenBank/DDBJ databases">
        <authorList>
            <person name="Martinez-Hernandez J."/>
        </authorList>
    </citation>
    <scope>NUCLEOTIDE SEQUENCE [LARGE SCALE GENOMIC DNA]</scope>
</reference>
<feature type="compositionally biased region" description="Basic and acidic residues" evidence="2">
    <location>
        <begin position="208"/>
        <end position="234"/>
    </location>
</feature>
<protein>
    <recommendedName>
        <fullName evidence="3">MOM1 alpha-helical domain-containing protein</fullName>
    </recommendedName>
</protein>
<feature type="region of interest" description="Disordered" evidence="2">
    <location>
        <begin position="346"/>
        <end position="421"/>
    </location>
</feature>
<feature type="region of interest" description="Disordered" evidence="2">
    <location>
        <begin position="1"/>
        <end position="87"/>
    </location>
</feature>
<evidence type="ECO:0000256" key="2">
    <source>
        <dbReference type="SAM" id="MobiDB-lite"/>
    </source>
</evidence>
<feature type="compositionally biased region" description="Basic and acidic residues" evidence="2">
    <location>
        <begin position="15"/>
        <end position="28"/>
    </location>
</feature>
<dbReference type="Gene3D" id="6.10.250.1310">
    <property type="match status" value="1"/>
</dbReference>
<feature type="compositionally biased region" description="Polar residues" evidence="2">
    <location>
        <begin position="346"/>
        <end position="369"/>
    </location>
</feature>
<proteinExistence type="predicted"/>
<dbReference type="EMBL" id="CAXHTB010000021">
    <property type="protein sequence ID" value="CAL0329072.1"/>
    <property type="molecule type" value="Genomic_DNA"/>
</dbReference>
<dbReference type="Pfam" id="PF25029">
    <property type="entry name" value="MOM1"/>
    <property type="match status" value="1"/>
</dbReference>
<evidence type="ECO:0000256" key="1">
    <source>
        <dbReference type="SAM" id="Coils"/>
    </source>
</evidence>
<sequence>MTRSTLSKKMASTSRNRESERNLKRKEPPPSVEVRTKSTKKQKKITTQLGTPLVLRRSERTRNLSPSVSQLKKPIQQESEDDEERDLEAEAVQIKRKMNARIYKNMFRNPKRDSNPESKKMGKSIREGGNTNGGKIDENFQGNPVDYKEVSEDNKVEEVSKDNKVEEVAEDVMIPSEEDQGEEVSEDVMIPSEEDQGEELSKGGTIPSEDKKAKEVSKDCMLPSEDKKANEVSKDCMLPSEDDKDEEVRAESRLSEPMKDQLENSVTLASWLTSNATTHETSGETGRVQSDCHEDDTLEMQESINSILNKSLIKNCVELDKGEKSMSSKSKETMVDMHSDVSATLVNDDNGNLISDGSPSTNTVGTSESCSKRIRPTSLSDLQRNQTKLINNVDQPSSMSEGKSGDPAERPQSSNDEVRKKQRSLHILLKPGIAMLCEILRFPDNVKRMADNCLEYIIKNRQICTEPVSIFQAFQLSLCWTAAALLKHKLDREDSFMLAKEHLNFHCKIEEVYEIHRMMRKLKKDFLYHTGNCNVSGSPKASESSCRVYSNTRVAPKVELACTDISRSSEVKQLLMRQEEAKKKLKADIEKKKADFEIRCRIELAAYLAFSRNDVMRTEKVKVFNSEYSKRTGELNMQHETQLKDLEARQLEERRRFQESLPPRECCSGCGPDIATLVPFSSNGDTCDGEISDIPSGGVALALHKPHCSNGPEEVSTFRQGKPDGTMLSKPVYDCSVETRLYGPKNMVSLNSHSTEKHISSATIISSSNCDNAAQIHEASDGSGSNDVYTLDSPLSGERIASLNSKPPQEHIHSVNAKCMPNCENSAQIYMVGDDDVSNTSNNTATLNLPLTDERIADGTISLLETEVRTEMPGIVSFTDCPENVTAMNPLLSIEPMSGGLVKVSVSDRDLSRSCGTASPGNSNDANHITLLNQLSSEEQHIDAVPLSISAGQIHDKVPETSHEVVTVSLVDKEAPMGNPGAVNCTNHPENLTSLNSSAMGEISDGVLLSRPSWASSLCAGPATVSLLNPPSLEQQIPDKESFKISDGQISVMVLETNHEVNLIEPLEKMHPLSSVESSPGQDTDREMQNALLSSPVDIVPANQSNHVSLVMEPPEEVQQQSPSAMFLSSNWDPSNMPFATGTGHQPTNEDALSSPIPETSTEVLNQAVEQPASYLELDSPMPVGVRTQSPDTRNFSIPSEINQHLIQSATHPTSMIVPHLCDDPLVNEIERICEVTEQNMKNHEDMKLQLKSDFEKEFEELHRKYEIKIKDIDVGFEQTRKKLDTDHKTVLLNKILAEAFSLKYMEVRASGASGVQQGASSAQQSCQLSGLQIATRPALVFGPSSCEPPTASLLSSYITTSSQNVVPPATQATPNTSGIFSSFSPRLPNINSIYSPSNPHAGGEMRATAPHLQPYRPATAVPSPSLSTIPLGIPIHPAPGNIPVTSTFSHWPATNQSTPHMGHRPVNLGVLPTSNLPAMDLLMGANSQSGISMQNILQYISNMASLNRSRFGISSSSMPPNPAPHQATPSAVVCLSDDDD</sequence>
<dbReference type="GO" id="GO:0031507">
    <property type="term" value="P:heterochromatin formation"/>
    <property type="evidence" value="ECO:0007669"/>
    <property type="project" value="InterPro"/>
</dbReference>
<feature type="compositionally biased region" description="Acidic residues" evidence="2">
    <location>
        <begin position="176"/>
        <end position="198"/>
    </location>
</feature>
<dbReference type="PANTHER" id="PTHR35116">
    <property type="entry name" value="HELICASE PROTEIN MOM1"/>
    <property type="match status" value="1"/>
</dbReference>
<feature type="compositionally biased region" description="Acidic residues" evidence="2">
    <location>
        <begin position="78"/>
        <end position="87"/>
    </location>
</feature>
<feature type="compositionally biased region" description="Basic and acidic residues" evidence="2">
    <location>
        <begin position="246"/>
        <end position="262"/>
    </location>
</feature>
<feature type="coiled-coil region" evidence="1">
    <location>
        <begin position="1227"/>
        <end position="1254"/>
    </location>
</feature>
<evidence type="ECO:0000259" key="3">
    <source>
        <dbReference type="Pfam" id="PF25029"/>
    </source>
</evidence>
<feature type="region of interest" description="Disordered" evidence="2">
    <location>
        <begin position="1512"/>
        <end position="1531"/>
    </location>
</feature>
<evidence type="ECO:0000313" key="4">
    <source>
        <dbReference type="EMBL" id="CAL0329072.1"/>
    </source>
</evidence>
<organism evidence="4 5">
    <name type="scientific">Lupinus luteus</name>
    <name type="common">European yellow lupine</name>
    <dbReference type="NCBI Taxonomy" id="3873"/>
    <lineage>
        <taxon>Eukaryota</taxon>
        <taxon>Viridiplantae</taxon>
        <taxon>Streptophyta</taxon>
        <taxon>Embryophyta</taxon>
        <taxon>Tracheophyta</taxon>
        <taxon>Spermatophyta</taxon>
        <taxon>Magnoliopsida</taxon>
        <taxon>eudicotyledons</taxon>
        <taxon>Gunneridae</taxon>
        <taxon>Pentapetalae</taxon>
        <taxon>rosids</taxon>
        <taxon>fabids</taxon>
        <taxon>Fabales</taxon>
        <taxon>Fabaceae</taxon>
        <taxon>Papilionoideae</taxon>
        <taxon>50 kb inversion clade</taxon>
        <taxon>genistoids sensu lato</taxon>
        <taxon>core genistoids</taxon>
        <taxon>Genisteae</taxon>
        <taxon>Lupinus</taxon>
    </lineage>
</organism>
<dbReference type="InterPro" id="IPR039322">
    <property type="entry name" value="MOM1"/>
</dbReference>
<keyword evidence="5" id="KW-1185">Reference proteome</keyword>
<comment type="caution">
    <text evidence="4">The sequence shown here is derived from an EMBL/GenBank/DDBJ whole genome shotgun (WGS) entry which is preliminary data.</text>
</comment>